<comment type="caution">
    <text evidence="7">The sequence shown here is derived from an EMBL/GenBank/DDBJ whole genome shotgun (WGS) entry which is preliminary data.</text>
</comment>
<comment type="similarity">
    <text evidence="1">Belongs to the formin-like family. Class-I subfamily.</text>
</comment>
<organism evidence="7 8">
    <name type="scientific">Clitoria ternatea</name>
    <name type="common">Butterfly pea</name>
    <dbReference type="NCBI Taxonomy" id="43366"/>
    <lineage>
        <taxon>Eukaryota</taxon>
        <taxon>Viridiplantae</taxon>
        <taxon>Streptophyta</taxon>
        <taxon>Embryophyta</taxon>
        <taxon>Tracheophyta</taxon>
        <taxon>Spermatophyta</taxon>
        <taxon>Magnoliopsida</taxon>
        <taxon>eudicotyledons</taxon>
        <taxon>Gunneridae</taxon>
        <taxon>Pentapetalae</taxon>
        <taxon>rosids</taxon>
        <taxon>fabids</taxon>
        <taxon>Fabales</taxon>
        <taxon>Fabaceae</taxon>
        <taxon>Papilionoideae</taxon>
        <taxon>50 kb inversion clade</taxon>
        <taxon>NPAAA clade</taxon>
        <taxon>indigoferoid/millettioid clade</taxon>
        <taxon>Phaseoleae</taxon>
        <taxon>Clitoria</taxon>
    </lineage>
</organism>
<dbReference type="SUPFAM" id="SSF101447">
    <property type="entry name" value="Formin homology 2 domain (FH2 domain)"/>
    <property type="match status" value="1"/>
</dbReference>
<protein>
    <recommendedName>
        <fullName evidence="2">Formin-like protein</fullName>
    </recommendedName>
</protein>
<feature type="region of interest" description="Disordered" evidence="3">
    <location>
        <begin position="345"/>
        <end position="523"/>
    </location>
</feature>
<dbReference type="AlphaFoldDB" id="A0AAN9I1T1"/>
<keyword evidence="8" id="KW-1185">Reference proteome</keyword>
<dbReference type="PANTHER" id="PTHR23213:SF269">
    <property type="entry name" value="FORMIN-LIKE PROTEIN 5"/>
    <property type="match status" value="1"/>
</dbReference>
<dbReference type="InterPro" id="IPR027643">
    <property type="entry name" value="Formin-like_plant"/>
</dbReference>
<feature type="signal peptide" evidence="5">
    <location>
        <begin position="1"/>
        <end position="26"/>
    </location>
</feature>
<feature type="compositionally biased region" description="Low complexity" evidence="3">
    <location>
        <begin position="180"/>
        <end position="191"/>
    </location>
</feature>
<feature type="chain" id="PRO_5042930040" description="Formin-like protein" evidence="5">
    <location>
        <begin position="27"/>
        <end position="986"/>
    </location>
</feature>
<feature type="compositionally biased region" description="Pro residues" evidence="3">
    <location>
        <begin position="366"/>
        <end position="384"/>
    </location>
</feature>
<feature type="region of interest" description="Disordered" evidence="3">
    <location>
        <begin position="220"/>
        <end position="241"/>
    </location>
</feature>
<feature type="domain" description="FH2" evidence="6">
    <location>
        <begin position="520"/>
        <end position="951"/>
    </location>
</feature>
<dbReference type="EMBL" id="JAYKXN010000008">
    <property type="protein sequence ID" value="KAK7262657.1"/>
    <property type="molecule type" value="Genomic_DNA"/>
</dbReference>
<dbReference type="PROSITE" id="PS51444">
    <property type="entry name" value="FH2"/>
    <property type="match status" value="1"/>
</dbReference>
<evidence type="ECO:0000256" key="3">
    <source>
        <dbReference type="SAM" id="MobiDB-lite"/>
    </source>
</evidence>
<dbReference type="Gene3D" id="1.20.58.2220">
    <property type="entry name" value="Formin, FH2 domain"/>
    <property type="match status" value="1"/>
</dbReference>
<evidence type="ECO:0000256" key="5">
    <source>
        <dbReference type="SAM" id="SignalP"/>
    </source>
</evidence>
<feature type="region of interest" description="Disordered" evidence="3">
    <location>
        <begin position="935"/>
        <end position="986"/>
    </location>
</feature>
<feature type="compositionally biased region" description="Pro residues" evidence="3">
    <location>
        <begin position="436"/>
        <end position="500"/>
    </location>
</feature>
<evidence type="ECO:0000313" key="7">
    <source>
        <dbReference type="EMBL" id="KAK7262657.1"/>
    </source>
</evidence>
<evidence type="ECO:0000259" key="6">
    <source>
        <dbReference type="PROSITE" id="PS51444"/>
    </source>
</evidence>
<evidence type="ECO:0000256" key="2">
    <source>
        <dbReference type="RuleBase" id="RU361260"/>
    </source>
</evidence>
<dbReference type="Pfam" id="PF02181">
    <property type="entry name" value="FH2"/>
    <property type="match status" value="1"/>
</dbReference>
<dbReference type="GO" id="GO:0051015">
    <property type="term" value="F:actin filament binding"/>
    <property type="evidence" value="ECO:0007669"/>
    <property type="project" value="InterPro"/>
</dbReference>
<feature type="region of interest" description="Disordered" evidence="3">
    <location>
        <begin position="157"/>
        <end position="195"/>
    </location>
</feature>
<evidence type="ECO:0000313" key="8">
    <source>
        <dbReference type="Proteomes" id="UP001359559"/>
    </source>
</evidence>
<feature type="compositionally biased region" description="Low complexity" evidence="3">
    <location>
        <begin position="390"/>
        <end position="407"/>
    </location>
</feature>
<evidence type="ECO:0000256" key="1">
    <source>
        <dbReference type="ARBA" id="ARBA00025793"/>
    </source>
</evidence>
<gene>
    <name evidence="7" type="ORF">RJT34_30232</name>
</gene>
<feature type="transmembrane region" description="Helical" evidence="4">
    <location>
        <begin position="247"/>
        <end position="269"/>
    </location>
</feature>
<sequence>MGIQKHMIGIKVRFCVLSVLLLVASASSIGKREIQDGFVSEVLDPASGWLDEHTANVLWTSCWEDFCLSQELPGTTNKISSEIQPLAQEDVRKLIDACHPEFKENFLQCLIKNNLPLPASGAEDDSKIWRISYIGSLFSRSSLERNFGRVLLQHISEPPSSGPAVGSPTPSLAPSPEPSLAPSSEPSVAPSPLVPAPLVPRSRPLHPSLPPTAFFPRLTPPAVADVSAPPSPDTNKQDDKHSNKRTVVLAVVITALVTSIAAALFFLCCSRYYKSGQVRLNDERPLLSLSMSDYSVGPSSYTFGNGNSMKGEKLGFQSSNNSLVDNKKNTVQESHLIETLSAAAGSPFELKPPPGRVGAISSGVPPLKPPPGRLNPLPPEPPLFRPSGNAAPAATATAAAAAAAVAAAPPPPPAPQQPGVSGTPSPPPVLAGAKRGPPPPPPPAPAAARPGPPPPPPGQAGTRPGPPPPPPPAPGTKPGPPPPPPPKSGTAPPRAPPPIGPKVAQPSAGGSKATVEAGAEGEVDAPKAKLKPFFWDKVQANPDQSMVWNQIKSGSFQFNEEMIETLFGYNAMNKNNGQRQKESSSQDPSPQFIQIIDKKKSQNLLILLRALNVTMEEVCDALYEGNELPSEFLQTLLKMAPTSDEELKLRLFTGELSQLGPADRFLKAMVDIPYAFKRMEALLFMGTFKEELGTTMESFTILEVACKELRSSRLFLKLLEAVLKTGNRMNDGTFRGGAQAFKLDTLLKLSDVKGTDGKTTLLHFVVLEIIRSEGIKAARKAREGQSWSSVKSDDLGDITQETEDHYREIGLQVVAHLSSELENVKRAAVVDADSLTGAAAKLGHGLVKTRDLVNKNLKNVEEDRGFCERVRSFVEDSEADVTKLLEEEKKIMALVKSTGDYFHGNSGKDEGIRLFIVVRDFLIMLDKVCKEVRDTQKKPAKIQNKETHREASSSEARPPLSDFRQRLFPAITERRVDDISSDEETP</sequence>
<evidence type="ECO:0000256" key="4">
    <source>
        <dbReference type="SAM" id="Phobius"/>
    </source>
</evidence>
<dbReference type="PANTHER" id="PTHR23213">
    <property type="entry name" value="FORMIN-RELATED"/>
    <property type="match status" value="1"/>
</dbReference>
<dbReference type="Proteomes" id="UP001359559">
    <property type="component" value="Unassembled WGS sequence"/>
</dbReference>
<accession>A0AAN9I1T1</accession>
<reference evidence="7 8" key="1">
    <citation type="submission" date="2024-01" db="EMBL/GenBank/DDBJ databases">
        <title>The genomes of 5 underutilized Papilionoideae crops provide insights into root nodulation and disease resistance.</title>
        <authorList>
            <person name="Yuan L."/>
        </authorList>
    </citation>
    <scope>NUCLEOTIDE SEQUENCE [LARGE SCALE GENOMIC DNA]</scope>
    <source>
        <strain evidence="7">LY-2023</strain>
        <tissue evidence="7">Leaf</tissue>
    </source>
</reference>
<dbReference type="InterPro" id="IPR015425">
    <property type="entry name" value="FH2_Formin"/>
</dbReference>
<dbReference type="GO" id="GO:0045010">
    <property type="term" value="P:actin nucleation"/>
    <property type="evidence" value="ECO:0007669"/>
    <property type="project" value="InterPro"/>
</dbReference>
<keyword evidence="4" id="KW-1133">Transmembrane helix</keyword>
<feature type="compositionally biased region" description="Basic and acidic residues" evidence="3">
    <location>
        <begin position="935"/>
        <end position="952"/>
    </location>
</feature>
<keyword evidence="4" id="KW-0472">Membrane</keyword>
<dbReference type="SMART" id="SM00498">
    <property type="entry name" value="FH2"/>
    <property type="match status" value="1"/>
</dbReference>
<keyword evidence="4" id="KW-0812">Transmembrane</keyword>
<keyword evidence="5" id="KW-0732">Signal</keyword>
<proteinExistence type="inferred from homology"/>
<dbReference type="InterPro" id="IPR042201">
    <property type="entry name" value="FH2_Formin_sf"/>
</dbReference>
<name>A0AAN9I1T1_CLITE</name>